<dbReference type="InterPro" id="IPR000086">
    <property type="entry name" value="NUDIX_hydrolase_dom"/>
</dbReference>
<gene>
    <name evidence="6" type="ORF">M6B38_340210</name>
</gene>
<dbReference type="AlphaFoldDB" id="A0AAX6GXW3"/>
<keyword evidence="7" id="KW-1185">Reference proteome</keyword>
<evidence type="ECO:0000313" key="7">
    <source>
        <dbReference type="Proteomes" id="UP001140949"/>
    </source>
</evidence>
<reference evidence="6" key="1">
    <citation type="journal article" date="2023" name="GigaByte">
        <title>Genome assembly of the bearded iris, Iris pallida Lam.</title>
        <authorList>
            <person name="Bruccoleri R.E."/>
            <person name="Oakeley E.J."/>
            <person name="Faust A.M.E."/>
            <person name="Altorfer M."/>
            <person name="Dessus-Babus S."/>
            <person name="Burckhardt D."/>
            <person name="Oertli M."/>
            <person name="Naumann U."/>
            <person name="Petersen F."/>
            <person name="Wong J."/>
        </authorList>
    </citation>
    <scope>NUCLEOTIDE SEQUENCE</scope>
    <source>
        <strain evidence="6">GSM-AAB239-AS_SAM_17_03QT</strain>
    </source>
</reference>
<dbReference type="Gene3D" id="3.90.79.10">
    <property type="entry name" value="Nucleoside Triphosphate Pyrophosphohydrolase"/>
    <property type="match status" value="1"/>
</dbReference>
<evidence type="ECO:0000256" key="2">
    <source>
        <dbReference type="ARBA" id="ARBA00022723"/>
    </source>
</evidence>
<keyword evidence="2" id="KW-0479">Metal-binding</keyword>
<proteinExistence type="predicted"/>
<comment type="cofactor">
    <cofactor evidence="1">
        <name>Mg(2+)</name>
        <dbReference type="ChEBI" id="CHEBI:18420"/>
    </cofactor>
</comment>
<dbReference type="InterPro" id="IPR055295">
    <property type="entry name" value="NUDT22/NUDT9-like"/>
</dbReference>
<keyword evidence="4" id="KW-0460">Magnesium</keyword>
<feature type="domain" description="Nudix hydrolase" evidence="5">
    <location>
        <begin position="121"/>
        <end position="288"/>
    </location>
</feature>
<name>A0AAX6GXW3_IRIPA</name>
<dbReference type="Proteomes" id="UP001140949">
    <property type="component" value="Unassembled WGS sequence"/>
</dbReference>
<comment type="caution">
    <text evidence="6">The sequence shown here is derived from an EMBL/GenBank/DDBJ whole genome shotgun (WGS) entry which is preliminary data.</text>
</comment>
<evidence type="ECO:0000259" key="5">
    <source>
        <dbReference type="PROSITE" id="PS51462"/>
    </source>
</evidence>
<dbReference type="PROSITE" id="PS51462">
    <property type="entry name" value="NUDIX"/>
    <property type="match status" value="1"/>
</dbReference>
<accession>A0AAX6GXW3</accession>
<protein>
    <submittedName>
        <fullName evidence="6">Nudix hydrolase 9</fullName>
    </submittedName>
</protein>
<keyword evidence="3 6" id="KW-0378">Hydrolase</keyword>
<dbReference type="CDD" id="cd02883">
    <property type="entry name" value="NUDIX_Hydrolase"/>
    <property type="match status" value="1"/>
</dbReference>
<dbReference type="GO" id="GO:0052751">
    <property type="term" value="F:GDP-mannose hydrolase activity"/>
    <property type="evidence" value="ECO:0007669"/>
    <property type="project" value="TreeGrafter"/>
</dbReference>
<evidence type="ECO:0000256" key="1">
    <source>
        <dbReference type="ARBA" id="ARBA00001946"/>
    </source>
</evidence>
<dbReference type="GO" id="GO:0046872">
    <property type="term" value="F:metal ion binding"/>
    <property type="evidence" value="ECO:0007669"/>
    <property type="project" value="UniProtKB-KW"/>
</dbReference>
<dbReference type="SUPFAM" id="SSF55811">
    <property type="entry name" value="Nudix"/>
    <property type="match status" value="1"/>
</dbReference>
<evidence type="ECO:0000256" key="4">
    <source>
        <dbReference type="ARBA" id="ARBA00022842"/>
    </source>
</evidence>
<evidence type="ECO:0000256" key="3">
    <source>
        <dbReference type="ARBA" id="ARBA00022801"/>
    </source>
</evidence>
<dbReference type="PANTHER" id="PTHR31835:SF1">
    <property type="entry name" value="URIDINE DIPHOSPHATE GLUCOSE PYROPHOSPHATASE NUDT22"/>
    <property type="match status" value="1"/>
</dbReference>
<organism evidence="6 7">
    <name type="scientific">Iris pallida</name>
    <name type="common">Sweet iris</name>
    <dbReference type="NCBI Taxonomy" id="29817"/>
    <lineage>
        <taxon>Eukaryota</taxon>
        <taxon>Viridiplantae</taxon>
        <taxon>Streptophyta</taxon>
        <taxon>Embryophyta</taxon>
        <taxon>Tracheophyta</taxon>
        <taxon>Spermatophyta</taxon>
        <taxon>Magnoliopsida</taxon>
        <taxon>Liliopsida</taxon>
        <taxon>Asparagales</taxon>
        <taxon>Iridaceae</taxon>
        <taxon>Iridoideae</taxon>
        <taxon>Irideae</taxon>
        <taxon>Iris</taxon>
    </lineage>
</organism>
<evidence type="ECO:0000313" key="6">
    <source>
        <dbReference type="EMBL" id="KAJ6833334.1"/>
    </source>
</evidence>
<dbReference type="InterPro" id="IPR015797">
    <property type="entry name" value="NUDIX_hydrolase-like_dom_sf"/>
</dbReference>
<reference evidence="6" key="2">
    <citation type="submission" date="2023-04" db="EMBL/GenBank/DDBJ databases">
        <authorList>
            <person name="Bruccoleri R.E."/>
            <person name="Oakeley E.J."/>
            <person name="Faust A.-M."/>
            <person name="Dessus-Babus S."/>
            <person name="Altorfer M."/>
            <person name="Burckhardt D."/>
            <person name="Oertli M."/>
            <person name="Naumann U."/>
            <person name="Petersen F."/>
            <person name="Wong J."/>
        </authorList>
    </citation>
    <scope>NUCLEOTIDE SEQUENCE</scope>
    <source>
        <strain evidence="6">GSM-AAB239-AS_SAM_17_03QT</strain>
        <tissue evidence="6">Leaf</tissue>
    </source>
</reference>
<dbReference type="PANTHER" id="PTHR31835">
    <property type="entry name" value="URIDINE DIPHOSPHATE GLUCOSE PYROPHOSPHATASE"/>
    <property type="match status" value="1"/>
</dbReference>
<dbReference type="EMBL" id="JANAVB010015199">
    <property type="protein sequence ID" value="KAJ6833334.1"/>
    <property type="molecule type" value="Genomic_DNA"/>
</dbReference>
<sequence length="294" mass="32910">MDPGYSFHLLLSPLSSPRSQVSVDFSAAYDRIPHPDANLEHSINEIWNERIQKNPALYNGQKFRYGGYDLHYVDSSEQESSVCLRLGLTDYRTFVGTNLSPIWEKFLVPSEDDCIRCQHTSSPLGNGAIVETIDERILVLKRSKNVGEFPGYFVFPGGHSEPQEVGISSHQIASSLSESGLLNEKVSQEMFDGIVREVVEEIGAPARSLSVPLFMGVSRRDLNARPTAFFYIKCDLVSEAIHQLYAQAQDGYESTHLYAVSRDELKEMAERMPGCHRGGYALYELMVETAKSCS</sequence>